<feature type="region of interest" description="Disordered" evidence="4">
    <location>
        <begin position="227"/>
        <end position="254"/>
    </location>
</feature>
<feature type="compositionally biased region" description="Polar residues" evidence="4">
    <location>
        <begin position="227"/>
        <end position="245"/>
    </location>
</feature>
<keyword evidence="6" id="KW-1185">Reference proteome</keyword>
<evidence type="ECO:0000313" key="6">
    <source>
        <dbReference type="Proteomes" id="UP000829291"/>
    </source>
</evidence>
<keyword evidence="2 3" id="KW-0067">ATP-binding</keyword>
<dbReference type="GeneID" id="107228132"/>
<feature type="region of interest" description="Disordered" evidence="4">
    <location>
        <begin position="459"/>
        <end position="483"/>
    </location>
</feature>
<evidence type="ECO:0000259" key="5">
    <source>
        <dbReference type="PROSITE" id="PS50067"/>
    </source>
</evidence>
<accession>A0ABM3FXK6</accession>
<keyword evidence="1 3" id="KW-0547">Nucleotide-binding</keyword>
<feature type="region of interest" description="Disordered" evidence="4">
    <location>
        <begin position="1023"/>
        <end position="1051"/>
    </location>
</feature>
<organism evidence="6 7">
    <name type="scientific">Neodiprion lecontei</name>
    <name type="common">Redheaded pine sawfly</name>
    <dbReference type="NCBI Taxonomy" id="441921"/>
    <lineage>
        <taxon>Eukaryota</taxon>
        <taxon>Metazoa</taxon>
        <taxon>Ecdysozoa</taxon>
        <taxon>Arthropoda</taxon>
        <taxon>Hexapoda</taxon>
        <taxon>Insecta</taxon>
        <taxon>Pterygota</taxon>
        <taxon>Neoptera</taxon>
        <taxon>Endopterygota</taxon>
        <taxon>Hymenoptera</taxon>
        <taxon>Tenthredinoidea</taxon>
        <taxon>Diprionidae</taxon>
        <taxon>Diprioninae</taxon>
        <taxon>Neodiprion</taxon>
    </lineage>
</organism>
<feature type="binding site" evidence="3">
    <location>
        <begin position="102"/>
        <end position="109"/>
    </location>
    <ligand>
        <name>ATP</name>
        <dbReference type="ChEBI" id="CHEBI:30616"/>
    </ligand>
</feature>
<feature type="region of interest" description="Disordered" evidence="4">
    <location>
        <begin position="1317"/>
        <end position="1419"/>
    </location>
</feature>
<feature type="compositionally biased region" description="Basic and acidic residues" evidence="4">
    <location>
        <begin position="1028"/>
        <end position="1042"/>
    </location>
</feature>
<reference evidence="7" key="1">
    <citation type="submission" date="2025-08" db="UniProtKB">
        <authorList>
            <consortium name="RefSeq"/>
        </authorList>
    </citation>
    <scope>IDENTIFICATION</scope>
    <source>
        <tissue evidence="7">Thorax and Abdomen</tissue>
    </source>
</reference>
<dbReference type="RefSeq" id="XP_046592745.1">
    <property type="nucleotide sequence ID" value="XM_046736789.1"/>
</dbReference>
<dbReference type="PROSITE" id="PS50067">
    <property type="entry name" value="KINESIN_MOTOR_2"/>
    <property type="match status" value="1"/>
</dbReference>
<dbReference type="PROSITE" id="PS00411">
    <property type="entry name" value="KINESIN_MOTOR_1"/>
    <property type="match status" value="1"/>
</dbReference>
<feature type="compositionally biased region" description="Acidic residues" evidence="4">
    <location>
        <begin position="418"/>
        <end position="427"/>
    </location>
</feature>
<feature type="domain" description="Kinesin motor" evidence="5">
    <location>
        <begin position="3"/>
        <end position="364"/>
    </location>
</feature>
<feature type="region of interest" description="Disordered" evidence="4">
    <location>
        <begin position="1632"/>
        <end position="1737"/>
    </location>
</feature>
<evidence type="ECO:0000256" key="1">
    <source>
        <dbReference type="ARBA" id="ARBA00022741"/>
    </source>
</evidence>
<gene>
    <name evidence="7" type="primary">LOC107228132</name>
</gene>
<proteinExistence type="inferred from homology"/>
<feature type="region of interest" description="Disordered" evidence="4">
    <location>
        <begin position="418"/>
        <end position="446"/>
    </location>
</feature>
<dbReference type="InterPro" id="IPR019821">
    <property type="entry name" value="Kinesin_motor_CS"/>
</dbReference>
<name>A0ABM3FXK6_NEOLC</name>
<feature type="region of interest" description="Disordered" evidence="4">
    <location>
        <begin position="654"/>
        <end position="754"/>
    </location>
</feature>
<feature type="region of interest" description="Disordered" evidence="4">
    <location>
        <begin position="1744"/>
        <end position="1763"/>
    </location>
</feature>
<dbReference type="PANTHER" id="PTHR47117">
    <property type="entry name" value="STAR-RELATED LIPID TRANSFER PROTEIN 9"/>
    <property type="match status" value="1"/>
</dbReference>
<feature type="region of interest" description="Disordered" evidence="4">
    <location>
        <begin position="1229"/>
        <end position="1251"/>
    </location>
</feature>
<dbReference type="SUPFAM" id="SSF52540">
    <property type="entry name" value="P-loop containing nucleoside triphosphate hydrolases"/>
    <property type="match status" value="1"/>
</dbReference>
<dbReference type="SMART" id="SM00129">
    <property type="entry name" value="KISc"/>
    <property type="match status" value="1"/>
</dbReference>
<feature type="compositionally biased region" description="Basic and acidic residues" evidence="4">
    <location>
        <begin position="713"/>
        <end position="729"/>
    </location>
</feature>
<feature type="compositionally biased region" description="Basic and acidic residues" evidence="4">
    <location>
        <begin position="1693"/>
        <end position="1704"/>
    </location>
</feature>
<dbReference type="InterPro" id="IPR001752">
    <property type="entry name" value="Kinesin_motor_dom"/>
</dbReference>
<feature type="compositionally biased region" description="Basic and acidic residues" evidence="4">
    <location>
        <begin position="428"/>
        <end position="442"/>
    </location>
</feature>
<feature type="compositionally biased region" description="Basic and acidic residues" evidence="4">
    <location>
        <begin position="459"/>
        <end position="474"/>
    </location>
</feature>
<evidence type="ECO:0000256" key="2">
    <source>
        <dbReference type="ARBA" id="ARBA00022840"/>
    </source>
</evidence>
<feature type="compositionally biased region" description="Basic and acidic residues" evidence="4">
    <location>
        <begin position="685"/>
        <end position="700"/>
    </location>
</feature>
<dbReference type="PRINTS" id="PR00380">
    <property type="entry name" value="KINESINHEAVY"/>
</dbReference>
<evidence type="ECO:0000256" key="3">
    <source>
        <dbReference type="PROSITE-ProRule" id="PRU00283"/>
    </source>
</evidence>
<dbReference type="Proteomes" id="UP000829291">
    <property type="component" value="Chromosome 4"/>
</dbReference>
<comment type="similarity">
    <text evidence="3">Belongs to the TRAFAC class myosin-kinesin ATPase superfamily. Kinesin family.</text>
</comment>
<evidence type="ECO:0000313" key="7">
    <source>
        <dbReference type="RefSeq" id="XP_046592745.1"/>
    </source>
</evidence>
<protein>
    <submittedName>
        <fullName evidence="7">Uncharacterized protein LOC107228132</fullName>
    </submittedName>
</protein>
<dbReference type="InterPro" id="IPR027417">
    <property type="entry name" value="P-loop_NTPase"/>
</dbReference>
<sequence>MTNIKVAVRIRPISEREMSLTGSEIVVHTDGNEVSLTNLKVSASKAGDSRKRTRRYGFDYCFNSATLDSEGHATQEKVYESLGTSALDALFSGFNACLVAYGQSASGKTYTMMGPKNDPGLTPRLCEGLFFRIFEEQQKGNYYDTAVSYLEIYNERVRDLLKPSTNSSGLRVREHPRLGPYVQGLTRQTVSTLGSLMSWVEEGTRARKTASTTQNATSSRSHALLTVSLTSRSENSNSTAGTSSGLEKRQHSGRGARLHLVDLAGSERAGNSNYGLHRLKEGANINKSLVALGNVISALAERGATRSGPGRRFIPYRDSALTWLLKDALGGNATTIMLATISPASGSYNETAHTLRFAHRAQSVVNRPVVNEDPVARVIRELRAEISRLTSLLSEKEIGGESATSCCCKQKLEAEPLLEDAAGEETSEEKPAIRSEPNEIVHRTSSRFGSGLTLHRKYSSEESLSSKRPQEDKLSSSPCRFGSLKSLNSSEEVIDPQKDQDRTRISTVSYDRVDALALVDIPTLVAVLIKPEDDQSGPVQIEEITGENILESSVDVDAADLEELASRSIEHLAERVDDSLPNFLAKGNEVGLKNFVLEEGYVKQPNATDPTEDKKSGGLNVSKKFGSSESFASSGKGAAKIGLGQRSYTHLQLDKGKSQVGVVSRAGKVKRTWSPRGSITPGSPKKLDFDKDGQRQRSSKEAGQQKTWNSLPRKQESDSPKRRVSKDDSVVVPALKTARKGSVGSEVSCRTSTPIQRTNRRAKIVAAVTERLYSAKKSSEDTLAGGQGTEFKSPESAEVKLANATRMKLQEISRKMFAKRRKTCADTQTDVASTVRVKDTASITDDPKVETKDVAVVTDLSEDCQQPGTEYLPVFPVTRVKEMATLTERFAKTVRCKDAGVVTEDCDLDANSDYETLETWASRNPSYAENSTNTTLQFSQTTSCTASQTCPEDLLHCSKKSAHCHKGCDSCHGLQECCHQVPSNPVPCGVERSVICITLPDMLSITIESPNSIDSKIAVTEANASSTAEERVSARVRDEETQTKGQSKSPRVAAEDLKMNHILPAESSPTVATRSASCQSDGRTFRIENIFEDPKSCVKVNDHGVAAELMPDLTEHVTPKTSLKLTNSVGTSFGPETSERSTEIEGVNFFDAKIARQSRRDTCWRKLRAEDLKFFDTTSRRPPLHSVLTPVSDTKYNFLKPSAKLEAEELKSPLLVAKMIANSGIDVDSSFSDDSLDPEETSGKGTLRMDETLCPPDVVAHTKKEPYESRIEEDFAEEVIELPRSMVSVGNTSRVHDYEALVLGRNCFIPIVEDSGDTSRIETPESEEGCRGNLKKRVSFSNSKPSGRPRGSDIRRPKPIIKNALSSDSDGLTDKKPNASTPQDCSASEASFRDDISSISESSETVRSAPLYNSDEESDALQAKSLDLDMKRVRFTPLVFGERGESGTSDSDGCENAMLSDEESPCCDARMEVFASYLDEATAFVHNMNTMNEFFGANMTLHDDRDEDFIEYQGRRVSLKDDTDEYLKQEEFDVPIDSYRNCLRGIEKLENCIDNAVQHDKFLFGKCGLSLESAATSFNLVDPGQAPFHHPENLSSSFEELACVTDEETPASSPKKLSSDVETRIFQQLMEATSPRRLARSAKPYFRRSTRVSDLRVKSPRPRRRHHDPEEPKVLRRPGDLEVPRCFLTVPEAGRDSSGREYRSDGGTSSSDPLGASSESIDTVASVRNGFRYPGSPRAKLMQLVSERRQIVHRSRSEAPSPR</sequence>
<feature type="compositionally biased region" description="Basic residues" evidence="4">
    <location>
        <begin position="1637"/>
        <end position="1650"/>
    </location>
</feature>
<feature type="region of interest" description="Disordered" evidence="4">
    <location>
        <begin position="604"/>
        <end position="637"/>
    </location>
</feature>
<evidence type="ECO:0000256" key="4">
    <source>
        <dbReference type="SAM" id="MobiDB-lite"/>
    </source>
</evidence>
<feature type="compositionally biased region" description="Polar residues" evidence="4">
    <location>
        <begin position="1378"/>
        <end position="1389"/>
    </location>
</feature>
<feature type="compositionally biased region" description="Polar residues" evidence="4">
    <location>
        <begin position="1706"/>
        <end position="1723"/>
    </location>
</feature>
<feature type="compositionally biased region" description="Polar residues" evidence="4">
    <location>
        <begin position="701"/>
        <end position="712"/>
    </location>
</feature>
<dbReference type="Gene3D" id="3.40.850.10">
    <property type="entry name" value="Kinesin motor domain"/>
    <property type="match status" value="1"/>
</dbReference>
<feature type="compositionally biased region" description="Basic and acidic residues" evidence="4">
    <location>
        <begin position="1667"/>
        <end position="1683"/>
    </location>
</feature>
<dbReference type="Pfam" id="PF00225">
    <property type="entry name" value="Kinesin"/>
    <property type="match status" value="1"/>
</dbReference>
<keyword evidence="3" id="KW-0505">Motor protein</keyword>
<dbReference type="InterPro" id="IPR036961">
    <property type="entry name" value="Kinesin_motor_dom_sf"/>
</dbReference>